<evidence type="ECO:0008006" key="4">
    <source>
        <dbReference type="Google" id="ProtNLM"/>
    </source>
</evidence>
<dbReference type="AlphaFoldDB" id="A0A5E7E462"/>
<dbReference type="NCBIfam" id="NF045541">
    <property type="entry name" value="scaf_prot_MCP2"/>
    <property type="match status" value="1"/>
</dbReference>
<proteinExistence type="predicted"/>
<dbReference type="Proteomes" id="UP000326018">
    <property type="component" value="Unassembled WGS sequence"/>
</dbReference>
<feature type="region of interest" description="Disordered" evidence="1">
    <location>
        <begin position="200"/>
        <end position="221"/>
    </location>
</feature>
<protein>
    <recommendedName>
        <fullName evidence="4">Bacteriophage Mu GpT domain-containing protein</fullName>
    </recommendedName>
</protein>
<evidence type="ECO:0000313" key="3">
    <source>
        <dbReference type="Proteomes" id="UP000326018"/>
    </source>
</evidence>
<accession>A0A5E7E462</accession>
<dbReference type="EMBL" id="CABVIB010000023">
    <property type="protein sequence ID" value="VVO20012.1"/>
    <property type="molecule type" value="Genomic_DNA"/>
</dbReference>
<dbReference type="Pfam" id="PF25209">
    <property type="entry name" value="Phage_capsid_4"/>
    <property type="match status" value="1"/>
</dbReference>
<gene>
    <name evidence="2" type="ORF">PS712_04156</name>
</gene>
<reference evidence="2 3" key="1">
    <citation type="submission" date="2019-09" db="EMBL/GenBank/DDBJ databases">
        <authorList>
            <person name="Chandra G."/>
            <person name="Truman W A."/>
        </authorList>
    </citation>
    <scope>NUCLEOTIDE SEQUENCE [LARGE SCALE GENOMIC DNA]</scope>
    <source>
        <strain evidence="2">PS712</strain>
    </source>
</reference>
<sequence>MPTPNQATTKKTHETPAFSLRAAVRPDSVDIENRTVELTWTTGAKGRRWSWDVGSYMEELEVSDKAVRLDRLNNGAPLLGVHNQYELRAVLAVVERAWLVNGEGHALVRFSKREDADVVFKDVIDGILRNVSVGYAVHRYELIEEEDDKLPTYRAVDWEPLEISLVPIGFDDGAKVRSAKTPAEYTGDRFKTIFEVREAETPPDQPAAVANTTEEDPMTEEEKRAAEELIRRQAEETERKRSLTIRQMAKKVGLGDDIADDLVARGVSIADASAALIDKVAERQAVDQPETRNSHATIISDRDDSVVQAFRSAACDAIVYRAGGAKLTDAARDFGGMSLQRLAEECLTRANISSKGLMPMELVARAMTTSDLPAIFANIMNKSLRAGYESAPRTFVGVFRETSNSDFKQVQRTQLSGAPALVKVGENGEFEYGKLSDAKEVYALATYGKILSMTRQAVINDDLDALTRVPQMFGRSAADLESDLVWAIVNSNPNMGDTNALFSSAHGNLSGTSDAIGVKSIGAAKKAMRLQKGLEGRLINVMPKHLIVPADQETAAEQYLSGVVYAAKTVDTVPAGMRNLNPVVEPRLTDTSWFLAADYNQVDTIEYCYLQGAQGVYLESREGFNVDGVEVKARHDFAAKAIDWRGLYKNPGALPA</sequence>
<dbReference type="OrthoDB" id="9806592at2"/>
<name>A0A5E7E462_PSEFL</name>
<evidence type="ECO:0000256" key="1">
    <source>
        <dbReference type="SAM" id="MobiDB-lite"/>
    </source>
</evidence>
<dbReference type="CDD" id="cd22249">
    <property type="entry name" value="UDM1_RNF168_RNF169-like"/>
    <property type="match status" value="1"/>
</dbReference>
<dbReference type="RefSeq" id="WP_150704034.1">
    <property type="nucleotide sequence ID" value="NZ_CABVIB010000023.1"/>
</dbReference>
<evidence type="ECO:0000313" key="2">
    <source>
        <dbReference type="EMBL" id="VVO20012.1"/>
    </source>
</evidence>
<organism evidence="2 3">
    <name type="scientific">Pseudomonas fluorescens</name>
    <dbReference type="NCBI Taxonomy" id="294"/>
    <lineage>
        <taxon>Bacteria</taxon>
        <taxon>Pseudomonadati</taxon>
        <taxon>Pseudomonadota</taxon>
        <taxon>Gammaproteobacteria</taxon>
        <taxon>Pseudomonadales</taxon>
        <taxon>Pseudomonadaceae</taxon>
        <taxon>Pseudomonas</taxon>
    </lineage>
</organism>